<organism evidence="1 2">
    <name type="scientific">Eumeta variegata</name>
    <name type="common">Bagworm moth</name>
    <name type="synonym">Eumeta japonica</name>
    <dbReference type="NCBI Taxonomy" id="151549"/>
    <lineage>
        <taxon>Eukaryota</taxon>
        <taxon>Metazoa</taxon>
        <taxon>Ecdysozoa</taxon>
        <taxon>Arthropoda</taxon>
        <taxon>Hexapoda</taxon>
        <taxon>Insecta</taxon>
        <taxon>Pterygota</taxon>
        <taxon>Neoptera</taxon>
        <taxon>Endopterygota</taxon>
        <taxon>Lepidoptera</taxon>
        <taxon>Glossata</taxon>
        <taxon>Ditrysia</taxon>
        <taxon>Tineoidea</taxon>
        <taxon>Psychidae</taxon>
        <taxon>Oiketicinae</taxon>
        <taxon>Eumeta</taxon>
    </lineage>
</organism>
<dbReference type="EMBL" id="BGZK01001179">
    <property type="protein sequence ID" value="GBP73574.1"/>
    <property type="molecule type" value="Genomic_DNA"/>
</dbReference>
<protein>
    <submittedName>
        <fullName evidence="1">Uncharacterized protein</fullName>
    </submittedName>
</protein>
<gene>
    <name evidence="1" type="ORF">EVAR_59788_1</name>
</gene>
<dbReference type="Proteomes" id="UP000299102">
    <property type="component" value="Unassembled WGS sequence"/>
</dbReference>
<reference evidence="1 2" key="1">
    <citation type="journal article" date="2019" name="Commun. Biol.">
        <title>The bagworm genome reveals a unique fibroin gene that provides high tensile strength.</title>
        <authorList>
            <person name="Kono N."/>
            <person name="Nakamura H."/>
            <person name="Ohtoshi R."/>
            <person name="Tomita M."/>
            <person name="Numata K."/>
            <person name="Arakawa K."/>
        </authorList>
    </citation>
    <scope>NUCLEOTIDE SEQUENCE [LARGE SCALE GENOMIC DNA]</scope>
</reference>
<accession>A0A4C1YF14</accession>
<keyword evidence="2" id="KW-1185">Reference proteome</keyword>
<name>A0A4C1YF14_EUMVA</name>
<dbReference type="AlphaFoldDB" id="A0A4C1YF14"/>
<evidence type="ECO:0000313" key="1">
    <source>
        <dbReference type="EMBL" id="GBP73574.1"/>
    </source>
</evidence>
<proteinExistence type="predicted"/>
<evidence type="ECO:0000313" key="2">
    <source>
        <dbReference type="Proteomes" id="UP000299102"/>
    </source>
</evidence>
<sequence>MLSATCSFVTEYRRRRQHYDIRPQSGSPRIRPSLELPLNRARVRVRRKNRLRDCGRRVIRCRSVFTRLGGALHTEITGRRGHLWILRRSRARRLIGRSDADSVERQREKKALFLVEHHRARGAERVRAGAIALDGPHRSTMI</sequence>
<comment type="caution">
    <text evidence="1">The sequence shown here is derived from an EMBL/GenBank/DDBJ whole genome shotgun (WGS) entry which is preliminary data.</text>
</comment>